<dbReference type="EMBL" id="UZAN01043232">
    <property type="protein sequence ID" value="VDP77823.1"/>
    <property type="molecule type" value="Genomic_DNA"/>
</dbReference>
<evidence type="ECO:0000313" key="3">
    <source>
        <dbReference type="EMBL" id="VDP77823.1"/>
    </source>
</evidence>
<feature type="signal peptide" evidence="2">
    <location>
        <begin position="1"/>
        <end position="21"/>
    </location>
</feature>
<accession>A0A183AH19</accession>
<protein>
    <submittedName>
        <fullName evidence="5">Secreted protein</fullName>
    </submittedName>
</protein>
<name>A0A183AH19_9TREM</name>
<dbReference type="Proteomes" id="UP000272942">
    <property type="component" value="Unassembled WGS sequence"/>
</dbReference>
<keyword evidence="2" id="KW-0732">Signal</keyword>
<reference evidence="5" key="1">
    <citation type="submission" date="2016-06" db="UniProtKB">
        <authorList>
            <consortium name="WormBaseParasite"/>
        </authorList>
    </citation>
    <scope>IDENTIFICATION</scope>
</reference>
<feature type="region of interest" description="Disordered" evidence="1">
    <location>
        <begin position="78"/>
        <end position="175"/>
    </location>
</feature>
<reference evidence="3 4" key="2">
    <citation type="submission" date="2018-11" db="EMBL/GenBank/DDBJ databases">
        <authorList>
            <consortium name="Pathogen Informatics"/>
        </authorList>
    </citation>
    <scope>NUCLEOTIDE SEQUENCE [LARGE SCALE GENOMIC DNA]</scope>
    <source>
        <strain evidence="3 4">Egypt</strain>
    </source>
</reference>
<dbReference type="AlphaFoldDB" id="A0A183AH19"/>
<evidence type="ECO:0000313" key="5">
    <source>
        <dbReference type="WBParaSite" id="ECPE_0000626701-mRNA-1"/>
    </source>
</evidence>
<feature type="compositionally biased region" description="Polar residues" evidence="1">
    <location>
        <begin position="78"/>
        <end position="94"/>
    </location>
</feature>
<organism evidence="5">
    <name type="scientific">Echinostoma caproni</name>
    <dbReference type="NCBI Taxonomy" id="27848"/>
    <lineage>
        <taxon>Eukaryota</taxon>
        <taxon>Metazoa</taxon>
        <taxon>Spiralia</taxon>
        <taxon>Lophotrochozoa</taxon>
        <taxon>Platyhelminthes</taxon>
        <taxon>Trematoda</taxon>
        <taxon>Digenea</taxon>
        <taxon>Plagiorchiida</taxon>
        <taxon>Echinostomata</taxon>
        <taxon>Echinostomatoidea</taxon>
        <taxon>Echinostomatidae</taxon>
        <taxon>Echinostoma</taxon>
    </lineage>
</organism>
<sequence>MWHHTLISVLILMVHLQWTLAVPVNLIQDGSEPPMNYDPEIRLGETELPPVIQKRQLPPIEVMYEIVNQYFTFPSEATSYPNATTDNEVSQSGHNHSRQPEQQKHESEQPHLDTVQWQSRRKAEKMEHGADRFNTQPHPTTTPPTVITPTGPFENLLNPASVLPMDNETEEIVED</sequence>
<dbReference type="WBParaSite" id="ECPE_0000626701-mRNA-1">
    <property type="protein sequence ID" value="ECPE_0000626701-mRNA-1"/>
    <property type="gene ID" value="ECPE_0000626701"/>
</dbReference>
<gene>
    <name evidence="3" type="ORF">ECPE_LOCUS6254</name>
</gene>
<evidence type="ECO:0000256" key="1">
    <source>
        <dbReference type="SAM" id="MobiDB-lite"/>
    </source>
</evidence>
<feature type="chain" id="PRO_5043138019" evidence="2">
    <location>
        <begin position="22"/>
        <end position="175"/>
    </location>
</feature>
<keyword evidence="4" id="KW-1185">Reference proteome</keyword>
<evidence type="ECO:0000256" key="2">
    <source>
        <dbReference type="SAM" id="SignalP"/>
    </source>
</evidence>
<proteinExistence type="predicted"/>
<feature type="compositionally biased region" description="Low complexity" evidence="1">
    <location>
        <begin position="135"/>
        <end position="152"/>
    </location>
</feature>
<evidence type="ECO:0000313" key="4">
    <source>
        <dbReference type="Proteomes" id="UP000272942"/>
    </source>
</evidence>
<feature type="compositionally biased region" description="Basic and acidic residues" evidence="1">
    <location>
        <begin position="98"/>
        <end position="111"/>
    </location>
</feature>